<protein>
    <submittedName>
        <fullName evidence="1">Uncharacterized protein</fullName>
    </submittedName>
</protein>
<dbReference type="AlphaFoldDB" id="F4HAT2"/>
<dbReference type="EMBL" id="CP002667">
    <property type="protein sequence ID" value="AEC17378.1"/>
    <property type="molecule type" value="Genomic_DNA"/>
</dbReference>
<evidence type="ECO:0000313" key="2">
    <source>
        <dbReference type="Proteomes" id="UP000006908"/>
    </source>
</evidence>
<organism evidence="1 2">
    <name type="scientific">Gallibacterium anatis (strain UMN179)</name>
    <name type="common">Pasteurella anatis</name>
    <dbReference type="NCBI Taxonomy" id="1005058"/>
    <lineage>
        <taxon>Bacteria</taxon>
        <taxon>Pseudomonadati</taxon>
        <taxon>Pseudomonadota</taxon>
        <taxon>Gammaproteobacteria</taxon>
        <taxon>Pasteurellales</taxon>
        <taxon>Pasteurellaceae</taxon>
        <taxon>Gallibacterium</taxon>
    </lineage>
</organism>
<evidence type="ECO:0000313" key="1">
    <source>
        <dbReference type="EMBL" id="AEC17378.1"/>
    </source>
</evidence>
<accession>F4HAT2</accession>
<dbReference type="HOGENOM" id="CLU_3270508_0_0_6"/>
<gene>
    <name evidence="1" type="ordered locus">UMN179_01359</name>
</gene>
<reference evidence="1 2" key="1">
    <citation type="journal article" date="2011" name="J. Bacteriol.">
        <title>Complete genome sequence of Gallibacterium anatis strain UMN179, isolated from a laying hen with peritonitis.</title>
        <authorList>
            <person name="Johnson T.J."/>
            <person name="Fernandez-Alarcon C."/>
            <person name="Bojesen A.M."/>
            <person name="Nolan L.K."/>
            <person name="Trampel D.W."/>
            <person name="Seemann T."/>
        </authorList>
    </citation>
    <scope>NUCLEOTIDE SEQUENCE [LARGE SCALE GENOMIC DNA]</scope>
    <source>
        <strain evidence="1 2">UMN179</strain>
    </source>
</reference>
<dbReference type="STRING" id="1005058.UMN179_01359"/>
<dbReference type="Proteomes" id="UP000006908">
    <property type="component" value="Chromosome"/>
</dbReference>
<dbReference type="KEGG" id="gan:UMN179_01359"/>
<proteinExistence type="predicted"/>
<sequence>MFELKIAMRKLNGALQESDSDNLQRLADYRHYLYQQLKVVQ</sequence>
<name>F4HAT2_GALAU</name>